<dbReference type="Gene3D" id="3.10.450.40">
    <property type="match status" value="2"/>
</dbReference>
<feature type="domain" description="PepSY" evidence="2">
    <location>
        <begin position="51"/>
        <end position="104"/>
    </location>
</feature>
<keyword evidence="1" id="KW-0732">Signal</keyword>
<organism evidence="3 4">
    <name type="scientific">Lawsonella clevelandensis</name>
    <dbReference type="NCBI Taxonomy" id="1528099"/>
    <lineage>
        <taxon>Bacteria</taxon>
        <taxon>Bacillati</taxon>
        <taxon>Actinomycetota</taxon>
        <taxon>Actinomycetes</taxon>
        <taxon>Mycobacteriales</taxon>
        <taxon>Lawsonellaceae</taxon>
        <taxon>Lawsonella</taxon>
    </lineage>
</organism>
<feature type="domain" description="PepSY" evidence="2">
    <location>
        <begin position="142"/>
        <end position="188"/>
    </location>
</feature>
<dbReference type="InterPro" id="IPR025711">
    <property type="entry name" value="PepSY"/>
</dbReference>
<feature type="chain" id="PRO_5038771244" description="PepSY domain-containing protein" evidence="1">
    <location>
        <begin position="21"/>
        <end position="191"/>
    </location>
</feature>
<evidence type="ECO:0000256" key="1">
    <source>
        <dbReference type="SAM" id="SignalP"/>
    </source>
</evidence>
<dbReference type="Proteomes" id="UP000068137">
    <property type="component" value="Chromosome"/>
</dbReference>
<proteinExistence type="predicted"/>
<evidence type="ECO:0000259" key="2">
    <source>
        <dbReference type="Pfam" id="PF03413"/>
    </source>
</evidence>
<accession>A0A0M4M8G1</accession>
<dbReference type="PATRIC" id="fig|1562462.4.peg.997"/>
<evidence type="ECO:0000313" key="3">
    <source>
        <dbReference type="EMBL" id="ALE19051.1"/>
    </source>
</evidence>
<dbReference type="Pfam" id="PF03413">
    <property type="entry name" value="PepSY"/>
    <property type="match status" value="2"/>
</dbReference>
<protein>
    <recommendedName>
        <fullName evidence="2">PepSY domain-containing protein</fullName>
    </recommendedName>
</protein>
<name>A0A0M4M8G1_9ACTN</name>
<feature type="signal peptide" evidence="1">
    <location>
        <begin position="1"/>
        <end position="20"/>
    </location>
</feature>
<reference evidence="3 4" key="1">
    <citation type="journal article" date="2015" name="Genome Announc.">
        <title>Complete Genome Sequences for Two Strains of a Novel Fastidious, Partially Acid-Fast, Gram-Positive Corynebacterineae Bacterium, Derived from Human Clinical Samples.</title>
        <authorList>
            <person name="Nicholson A.C."/>
            <person name="Bell M."/>
            <person name="Humrighouse B.W."/>
            <person name="McQuiston J.R."/>
        </authorList>
    </citation>
    <scope>NUCLEOTIDE SEQUENCE [LARGE SCALE GENOMIC DNA]</scope>
    <source>
        <strain evidence="3 4">X1698</strain>
    </source>
</reference>
<gene>
    <name evidence="3" type="ORF">AL705_04830</name>
</gene>
<dbReference type="AlphaFoldDB" id="A0A0M4M8G1"/>
<evidence type="ECO:0000313" key="4">
    <source>
        <dbReference type="Proteomes" id="UP000068137"/>
    </source>
</evidence>
<dbReference type="RefSeq" id="WP_053962048.1">
    <property type="nucleotide sequence ID" value="NZ_CAMJVL010000028.1"/>
</dbReference>
<dbReference type="EMBL" id="CP012390">
    <property type="protein sequence ID" value="ALE19051.1"/>
    <property type="molecule type" value="Genomic_DNA"/>
</dbReference>
<sequence length="191" mass="20236">MTKIAALPVAALLALGLAGCGDDNNKDATTSTVTASDGTTKTVVSKATLESAKNAITAAQKAHPNGKVIGLERSDKDQRWEVTILNPANQLVEVDVDYTGKVTNAKAEVEAPDSDEQQIIRLLADMELPDLGDVIADNTPKGGVIDSVELENRDDTLVWELEYDNKDTNKDMLTVWADAASGAELASEAAK</sequence>
<dbReference type="PROSITE" id="PS51257">
    <property type="entry name" value="PROKAR_LIPOPROTEIN"/>
    <property type="match status" value="1"/>
</dbReference>
<dbReference type="KEGG" id="cbq:AL705_04830"/>